<evidence type="ECO:0000256" key="5">
    <source>
        <dbReference type="SAM" id="Phobius"/>
    </source>
</evidence>
<keyword evidence="5" id="KW-1133">Transmembrane helix</keyword>
<keyword evidence="7" id="KW-1185">Reference proteome</keyword>
<dbReference type="SUPFAM" id="SSF48452">
    <property type="entry name" value="TPR-like"/>
    <property type="match status" value="2"/>
</dbReference>
<name>A0A7W2CWX1_9ACTN</name>
<comment type="caution">
    <text evidence="6">The sequence shown here is derived from an EMBL/GenBank/DDBJ whole genome shotgun (WGS) entry which is preliminary data.</text>
</comment>
<feature type="transmembrane region" description="Helical" evidence="5">
    <location>
        <begin position="54"/>
        <end position="75"/>
    </location>
</feature>
<proteinExistence type="predicted"/>
<keyword evidence="1" id="KW-0677">Repeat</keyword>
<evidence type="ECO:0000256" key="1">
    <source>
        <dbReference type="ARBA" id="ARBA00022737"/>
    </source>
</evidence>
<keyword evidence="5" id="KW-0812">Transmembrane</keyword>
<protein>
    <submittedName>
        <fullName evidence="6">Tetratricopeptide repeat protein</fullName>
    </submittedName>
</protein>
<organism evidence="6 7">
    <name type="scientific">Streptomyces himalayensis subsp. aureolus</name>
    <dbReference type="NCBI Taxonomy" id="2758039"/>
    <lineage>
        <taxon>Bacteria</taxon>
        <taxon>Bacillati</taxon>
        <taxon>Actinomycetota</taxon>
        <taxon>Actinomycetes</taxon>
        <taxon>Kitasatosporales</taxon>
        <taxon>Streptomycetaceae</taxon>
        <taxon>Streptomyces</taxon>
        <taxon>Streptomyces himalayensis</taxon>
    </lineage>
</organism>
<dbReference type="InterPro" id="IPR019734">
    <property type="entry name" value="TPR_rpt"/>
</dbReference>
<dbReference type="Gene3D" id="1.25.40.10">
    <property type="entry name" value="Tetratricopeptide repeat domain"/>
    <property type="match status" value="3"/>
</dbReference>
<evidence type="ECO:0000313" key="6">
    <source>
        <dbReference type="EMBL" id="MBA4860395.1"/>
    </source>
</evidence>
<keyword evidence="5" id="KW-0472">Membrane</keyword>
<dbReference type="AlphaFoldDB" id="A0A7W2CWX1"/>
<accession>A0A7W2CWX1</accession>
<dbReference type="Proteomes" id="UP000586976">
    <property type="component" value="Unassembled WGS sequence"/>
</dbReference>
<evidence type="ECO:0000256" key="3">
    <source>
        <dbReference type="PROSITE-ProRule" id="PRU00339"/>
    </source>
</evidence>
<feature type="compositionally biased region" description="Polar residues" evidence="4">
    <location>
        <begin position="1"/>
        <end position="10"/>
    </location>
</feature>
<dbReference type="EMBL" id="JACEQY010000002">
    <property type="protein sequence ID" value="MBA4860395.1"/>
    <property type="molecule type" value="Genomic_DNA"/>
</dbReference>
<dbReference type="RefSeq" id="WP_181862518.1">
    <property type="nucleotide sequence ID" value="NZ_JACEQY010000002.1"/>
</dbReference>
<evidence type="ECO:0000256" key="4">
    <source>
        <dbReference type="SAM" id="MobiDB-lite"/>
    </source>
</evidence>
<keyword evidence="2 3" id="KW-0802">TPR repeat</keyword>
<dbReference type="PANTHER" id="PTHR12558:SF13">
    <property type="entry name" value="CELL DIVISION CYCLE PROTEIN 27 HOMOLOG"/>
    <property type="match status" value="1"/>
</dbReference>
<sequence length="508" mass="53858">MEIENGQQVPPSGAGRQQVPAAAETAPGSAPGIVPEGPAKPSRRRRLSRIVKRALAVAVVAGVVTGGVVMLVPWLPGQRDEAPLPAPGPGPVARAATALGAGVPASTADLTALIEDRVTHLRTNPKDEESWAVLGAAYVEQGRQTADAAYFPKAEKALYTSLKRKPEKNVQALAGLATLAYARHDFRAAREWGEQAVELAPKRWTTYPVLIDAYRRLGDIEAAGKALETMSGLSTSGSSGAAVKIAAGQVYRDRGWREDAAAALADATVLARTPAQEAVSLHRSGELAWERGYPAQALRYYEAALRADPGHHASLAGKGRALAALGRTSAALSAYRSAIAKQPAPEYALELGELYESLNDEESAGAQYEALGALVRNEGEGGVNDELTLGLFEADHGDPAEAVRRLQAEWERHGSAQAEDALGWALHRAGDDEEALKHAIKAMDQGQISALFAYHRGEIERALGRYGAARRHLQQALRINPHFSPLLVPRAEAALAELGEPALTAPPK</sequence>
<evidence type="ECO:0000256" key="2">
    <source>
        <dbReference type="ARBA" id="ARBA00022803"/>
    </source>
</evidence>
<feature type="repeat" description="TPR" evidence="3">
    <location>
        <begin position="450"/>
        <end position="483"/>
    </location>
</feature>
<reference evidence="6 7" key="1">
    <citation type="submission" date="2020-07" db="EMBL/GenBank/DDBJ databases">
        <title>Streptomyces isolated from Indian soil.</title>
        <authorList>
            <person name="Mandal S."/>
            <person name="Maiti P.K."/>
        </authorList>
    </citation>
    <scope>NUCLEOTIDE SEQUENCE [LARGE SCALE GENOMIC DNA]</scope>
    <source>
        <strain evidence="6 7">PSKA54</strain>
    </source>
</reference>
<dbReference type="SMART" id="SM00028">
    <property type="entry name" value="TPR"/>
    <property type="match status" value="5"/>
</dbReference>
<dbReference type="PROSITE" id="PS50005">
    <property type="entry name" value="TPR"/>
    <property type="match status" value="1"/>
</dbReference>
<dbReference type="Pfam" id="PF07719">
    <property type="entry name" value="TPR_2"/>
    <property type="match status" value="1"/>
</dbReference>
<dbReference type="PANTHER" id="PTHR12558">
    <property type="entry name" value="CELL DIVISION CYCLE 16,23,27"/>
    <property type="match status" value="1"/>
</dbReference>
<dbReference type="Pfam" id="PF13432">
    <property type="entry name" value="TPR_16"/>
    <property type="match status" value="1"/>
</dbReference>
<dbReference type="InterPro" id="IPR013105">
    <property type="entry name" value="TPR_2"/>
</dbReference>
<evidence type="ECO:0000313" key="7">
    <source>
        <dbReference type="Proteomes" id="UP000586976"/>
    </source>
</evidence>
<gene>
    <name evidence="6" type="ORF">H1V43_03155</name>
</gene>
<dbReference type="InterPro" id="IPR011990">
    <property type="entry name" value="TPR-like_helical_dom_sf"/>
</dbReference>
<feature type="region of interest" description="Disordered" evidence="4">
    <location>
        <begin position="1"/>
        <end position="45"/>
    </location>
</feature>